<name>A0ABP6LVN6_9MICC</name>
<proteinExistence type="predicted"/>
<dbReference type="RefSeq" id="WP_344684061.1">
    <property type="nucleotide sequence ID" value="NZ_BAAAVT010000007.1"/>
</dbReference>
<accession>A0ABP6LVN6</accession>
<dbReference type="EMBL" id="BAAAVT010000007">
    <property type="protein sequence ID" value="GAA3060421.1"/>
    <property type="molecule type" value="Genomic_DNA"/>
</dbReference>
<evidence type="ECO:0000313" key="1">
    <source>
        <dbReference type="EMBL" id="GAA3060421.1"/>
    </source>
</evidence>
<sequence>MLTMNAAVCARRAEPQVRLDGVSLLALGSSRILECRPDIEVNEAGHGLKMGELYWHENPTVTASFEGP</sequence>
<organism evidence="1 2">
    <name type="scientific">Nesterenkonia aethiopica</name>
    <dbReference type="NCBI Taxonomy" id="269144"/>
    <lineage>
        <taxon>Bacteria</taxon>
        <taxon>Bacillati</taxon>
        <taxon>Actinomycetota</taxon>
        <taxon>Actinomycetes</taxon>
        <taxon>Micrococcales</taxon>
        <taxon>Micrococcaceae</taxon>
        <taxon>Nesterenkonia</taxon>
    </lineage>
</organism>
<keyword evidence="2" id="KW-1185">Reference proteome</keyword>
<evidence type="ECO:0000313" key="2">
    <source>
        <dbReference type="Proteomes" id="UP001500236"/>
    </source>
</evidence>
<reference evidence="2" key="1">
    <citation type="journal article" date="2019" name="Int. J. Syst. Evol. Microbiol.">
        <title>The Global Catalogue of Microorganisms (GCM) 10K type strain sequencing project: providing services to taxonomists for standard genome sequencing and annotation.</title>
        <authorList>
            <consortium name="The Broad Institute Genomics Platform"/>
            <consortium name="The Broad Institute Genome Sequencing Center for Infectious Disease"/>
            <person name="Wu L."/>
            <person name="Ma J."/>
        </authorList>
    </citation>
    <scope>NUCLEOTIDE SEQUENCE [LARGE SCALE GENOMIC DNA]</scope>
    <source>
        <strain evidence="2">JCM 14309</strain>
    </source>
</reference>
<protein>
    <submittedName>
        <fullName evidence="1">Uncharacterized protein</fullName>
    </submittedName>
</protein>
<dbReference type="Proteomes" id="UP001500236">
    <property type="component" value="Unassembled WGS sequence"/>
</dbReference>
<comment type="caution">
    <text evidence="1">The sequence shown here is derived from an EMBL/GenBank/DDBJ whole genome shotgun (WGS) entry which is preliminary data.</text>
</comment>
<gene>
    <name evidence="1" type="ORF">GCM10010529_12560</name>
</gene>